<evidence type="ECO:0000313" key="9">
    <source>
        <dbReference type="EMBL" id="EFE89188.1"/>
    </source>
</evidence>
<keyword evidence="2 7" id="KW-0813">Transport</keyword>
<keyword evidence="10" id="KW-1185">Reference proteome</keyword>
<dbReference type="InterPro" id="IPR000515">
    <property type="entry name" value="MetI-like"/>
</dbReference>
<evidence type="ECO:0000256" key="7">
    <source>
        <dbReference type="RuleBase" id="RU363032"/>
    </source>
</evidence>
<protein>
    <submittedName>
        <fullName evidence="9">ABC transporter, permease protein</fullName>
    </submittedName>
</protein>
<comment type="caution">
    <text evidence="9">The sequence shown here is derived from an EMBL/GenBank/DDBJ whole genome shotgun (WGS) entry which is preliminary data.</text>
</comment>
<dbReference type="PANTHER" id="PTHR30151:SF20">
    <property type="entry name" value="ABC TRANSPORTER PERMEASE PROTEIN HI_0355-RELATED"/>
    <property type="match status" value="1"/>
</dbReference>
<dbReference type="GO" id="GO:0005886">
    <property type="term" value="C:plasma membrane"/>
    <property type="evidence" value="ECO:0007669"/>
    <property type="project" value="UniProtKB-SubCell"/>
</dbReference>
<evidence type="ECO:0000256" key="2">
    <source>
        <dbReference type="ARBA" id="ARBA00022448"/>
    </source>
</evidence>
<keyword evidence="4 7" id="KW-0812">Transmembrane</keyword>
<dbReference type="SUPFAM" id="SSF161098">
    <property type="entry name" value="MetI-like"/>
    <property type="match status" value="1"/>
</dbReference>
<keyword evidence="3" id="KW-1003">Cell membrane</keyword>
<evidence type="ECO:0000313" key="10">
    <source>
        <dbReference type="Proteomes" id="UP000003191"/>
    </source>
</evidence>
<feature type="transmembrane region" description="Helical" evidence="7">
    <location>
        <begin position="65"/>
        <end position="88"/>
    </location>
</feature>
<feature type="transmembrane region" description="Helical" evidence="7">
    <location>
        <begin position="188"/>
        <end position="211"/>
    </location>
</feature>
<evidence type="ECO:0000256" key="6">
    <source>
        <dbReference type="ARBA" id="ARBA00023136"/>
    </source>
</evidence>
<evidence type="ECO:0000256" key="3">
    <source>
        <dbReference type="ARBA" id="ARBA00022475"/>
    </source>
</evidence>
<evidence type="ECO:0000256" key="5">
    <source>
        <dbReference type="ARBA" id="ARBA00022989"/>
    </source>
</evidence>
<dbReference type="HOGENOM" id="CLU_046113_2_1_11"/>
<dbReference type="Pfam" id="PF00528">
    <property type="entry name" value="BPD_transp_1"/>
    <property type="match status" value="1"/>
</dbReference>
<dbReference type="Proteomes" id="UP000003191">
    <property type="component" value="Unassembled WGS sequence"/>
</dbReference>
<dbReference type="EMBL" id="ACCG02000009">
    <property type="protein sequence ID" value="EFE89188.1"/>
    <property type="molecule type" value="Genomic_DNA"/>
</dbReference>
<comment type="similarity">
    <text evidence="7">Belongs to the binding-protein-dependent transport system permease family.</text>
</comment>
<dbReference type="PATRIC" id="fig|518634.7.peg.684"/>
<feature type="transmembrane region" description="Helical" evidence="7">
    <location>
        <begin position="223"/>
        <end position="249"/>
    </location>
</feature>
<dbReference type="STRING" id="1685.RY69_1334"/>
<reference evidence="9 10" key="1">
    <citation type="submission" date="2010-02" db="EMBL/GenBank/DDBJ databases">
        <authorList>
            <person name="Weinstock G."/>
            <person name="Sodergren E."/>
            <person name="Clifton S."/>
            <person name="Fulton L."/>
            <person name="Fulton B."/>
            <person name="Courtney L."/>
            <person name="Fronick C."/>
            <person name="Harrison M."/>
            <person name="Strong C."/>
            <person name="Farmer C."/>
            <person name="Delahaunty K."/>
            <person name="Markovic C."/>
            <person name="Hall O."/>
            <person name="Minx P."/>
            <person name="Tomlinson C."/>
            <person name="Mitreva M."/>
            <person name="Nelson J."/>
            <person name="Hou S."/>
            <person name="Wollam A."/>
            <person name="Pepin K.H."/>
            <person name="Johnson M."/>
            <person name="Bhonagiri V."/>
            <person name="Zhang X."/>
            <person name="Suruliraj S."/>
            <person name="Warren W."/>
            <person name="Chinwalla A."/>
            <person name="Mardis E.R."/>
            <person name="Wilson R.K."/>
        </authorList>
    </citation>
    <scope>NUCLEOTIDE SEQUENCE [LARGE SCALE GENOMIC DNA]</scope>
    <source>
        <strain evidence="9 10">DSM 20213</strain>
    </source>
</reference>
<comment type="subcellular location">
    <subcellularLocation>
        <location evidence="1 7">Cell membrane</location>
        <topology evidence="1 7">Multi-pass membrane protein</topology>
    </subcellularLocation>
</comment>
<dbReference type="PROSITE" id="PS50928">
    <property type="entry name" value="ABC_TM1"/>
    <property type="match status" value="1"/>
</dbReference>
<sequence length="259" mass="27736">MMNNLKSWLVRIAPPAITIGLLLVVWEAAVRAGHVSERVLASPTQIIASMVRTWPDLMDAAAITAYEALTGFAIAIVAGVLIGIGLYLSKTLHRAFYPLLVAAQTIPLITVAPLFMIWFGFEPLGKIVIVAVFGVFPIAVQTARGLTAVPQFYEDVALTCGATRAWALWHVKLRVAARQIFGGIRISAAYIFGTAATAEYLGAMNGLGIWLQAAFNSFRTPLIFSATVVVIAETAILLGLISLVEWLLLGNGADADISE</sequence>
<feature type="domain" description="ABC transmembrane type-1" evidence="8">
    <location>
        <begin position="61"/>
        <end position="249"/>
    </location>
</feature>
<gene>
    <name evidence="9" type="ORF">BIFBRE_03601</name>
</gene>
<evidence type="ECO:0000256" key="4">
    <source>
        <dbReference type="ARBA" id="ARBA00022692"/>
    </source>
</evidence>
<feature type="transmembrane region" description="Helical" evidence="7">
    <location>
        <begin position="124"/>
        <end position="143"/>
    </location>
</feature>
<proteinExistence type="inferred from homology"/>
<organism evidence="9 10">
    <name type="scientific">Bifidobacterium breve DSM 20213 = JCM 1192</name>
    <dbReference type="NCBI Taxonomy" id="518634"/>
    <lineage>
        <taxon>Bacteria</taxon>
        <taxon>Bacillati</taxon>
        <taxon>Actinomycetota</taxon>
        <taxon>Actinomycetes</taxon>
        <taxon>Bifidobacteriales</taxon>
        <taxon>Bifidobacteriaceae</taxon>
        <taxon>Bifidobacterium</taxon>
    </lineage>
</organism>
<dbReference type="GO" id="GO:0055085">
    <property type="term" value="P:transmembrane transport"/>
    <property type="evidence" value="ECO:0007669"/>
    <property type="project" value="InterPro"/>
</dbReference>
<keyword evidence="5 7" id="KW-1133">Transmembrane helix</keyword>
<evidence type="ECO:0000256" key="1">
    <source>
        <dbReference type="ARBA" id="ARBA00004651"/>
    </source>
</evidence>
<accession>D4BNF1</accession>
<dbReference type="Gene3D" id="1.10.3720.10">
    <property type="entry name" value="MetI-like"/>
    <property type="match status" value="1"/>
</dbReference>
<dbReference type="PANTHER" id="PTHR30151">
    <property type="entry name" value="ALKANE SULFONATE ABC TRANSPORTER-RELATED, MEMBRANE SUBUNIT"/>
    <property type="match status" value="1"/>
</dbReference>
<dbReference type="AlphaFoldDB" id="D4BNF1"/>
<evidence type="ECO:0000259" key="8">
    <source>
        <dbReference type="PROSITE" id="PS50928"/>
    </source>
</evidence>
<dbReference type="InterPro" id="IPR035906">
    <property type="entry name" value="MetI-like_sf"/>
</dbReference>
<dbReference type="CDD" id="cd06261">
    <property type="entry name" value="TM_PBP2"/>
    <property type="match status" value="1"/>
</dbReference>
<feature type="transmembrane region" description="Helical" evidence="7">
    <location>
        <begin position="95"/>
        <end position="118"/>
    </location>
</feature>
<keyword evidence="6 7" id="KW-0472">Membrane</keyword>
<name>D4BNF1_BIFBR</name>